<dbReference type="PANTHER" id="PTHR43585:SF2">
    <property type="entry name" value="ATP-GRASP ENZYME FSQD"/>
    <property type="match status" value="1"/>
</dbReference>
<organism evidence="6 7">
    <name type="scientific">Streptomyces gilvosporeus</name>
    <dbReference type="NCBI Taxonomy" id="553510"/>
    <lineage>
        <taxon>Bacteria</taxon>
        <taxon>Bacillati</taxon>
        <taxon>Actinomycetota</taxon>
        <taxon>Actinomycetes</taxon>
        <taxon>Kitasatosporales</taxon>
        <taxon>Streptomycetaceae</taxon>
        <taxon>Streptomyces</taxon>
    </lineage>
</organism>
<evidence type="ECO:0000256" key="3">
    <source>
        <dbReference type="ARBA" id="ARBA00022840"/>
    </source>
</evidence>
<dbReference type="Gene3D" id="3.30.470.20">
    <property type="entry name" value="ATP-grasp fold, B domain"/>
    <property type="match status" value="1"/>
</dbReference>
<dbReference type="AlphaFoldDB" id="A0A1V0U192"/>
<dbReference type="Gene3D" id="3.40.50.20">
    <property type="match status" value="1"/>
</dbReference>
<gene>
    <name evidence="6" type="ORF">B1H19_35595</name>
</gene>
<dbReference type="STRING" id="553510.B1H19_35595"/>
<evidence type="ECO:0000256" key="1">
    <source>
        <dbReference type="ARBA" id="ARBA00022598"/>
    </source>
</evidence>
<dbReference type="InterPro" id="IPR052032">
    <property type="entry name" value="ATP-dep_AA_Ligase"/>
</dbReference>
<keyword evidence="3 4" id="KW-0067">ATP-binding</keyword>
<dbReference type="GO" id="GO:0046872">
    <property type="term" value="F:metal ion binding"/>
    <property type="evidence" value="ECO:0007669"/>
    <property type="project" value="InterPro"/>
</dbReference>
<proteinExistence type="predicted"/>
<dbReference type="EMBL" id="CP020569">
    <property type="protein sequence ID" value="ARF58798.1"/>
    <property type="molecule type" value="Genomic_DNA"/>
</dbReference>
<evidence type="ECO:0000313" key="7">
    <source>
        <dbReference type="Proteomes" id="UP000192726"/>
    </source>
</evidence>
<dbReference type="OrthoDB" id="3428978at2"/>
<name>A0A1V0U192_9ACTN</name>
<sequence>MKPHVAIIDRVGYGKYRLPDGSPVLDPAVYDVTLITEAKLVGQPQQGECTRVFGFGIDDEEETRGVLRHLHAAHALQYLVCFPENLQIPVAASREELGISGATAAEMLPFRDKDAMKETARNSGIPVAEWRPIERNADARPLLDKHGKIVLKPRDGAGSAGIFVIDDEADLLALDADLRGYQAEQFIDAPMIHIDAVVADGKAVVAPTSRYLSTTLSHTTRQPLASVVIDEPVLLQRSRDFLERVIETFRVEDAVLHLEAFVTPEDIIFNEMARRAGGGGIVTLTQALTGFNLFESMVRMEVGLPLERSHPTVGAPGGGFVLFYAEAGTLESIDDSSIPDDWIVERKLSVPVGGFYQPVGRAGGSIVSYVFSASSEKQAIERAEAIQASVTLTVREGQE</sequence>
<dbReference type="PANTHER" id="PTHR43585">
    <property type="entry name" value="FUMIPYRROLE BIOSYNTHESIS PROTEIN C"/>
    <property type="match status" value="1"/>
</dbReference>
<evidence type="ECO:0000256" key="4">
    <source>
        <dbReference type="PROSITE-ProRule" id="PRU00409"/>
    </source>
</evidence>
<dbReference type="InterPro" id="IPR011761">
    <property type="entry name" value="ATP-grasp"/>
</dbReference>
<dbReference type="KEGG" id="sgv:B1H19_35595"/>
<dbReference type="SUPFAM" id="SSF56059">
    <property type="entry name" value="Glutathione synthetase ATP-binding domain-like"/>
    <property type="match status" value="1"/>
</dbReference>
<dbReference type="GO" id="GO:0016874">
    <property type="term" value="F:ligase activity"/>
    <property type="evidence" value="ECO:0007669"/>
    <property type="project" value="UniProtKB-KW"/>
</dbReference>
<evidence type="ECO:0000313" key="6">
    <source>
        <dbReference type="EMBL" id="ARF58798.1"/>
    </source>
</evidence>
<keyword evidence="7" id="KW-1185">Reference proteome</keyword>
<accession>A0A1V0U192</accession>
<evidence type="ECO:0000259" key="5">
    <source>
        <dbReference type="PROSITE" id="PS50975"/>
    </source>
</evidence>
<keyword evidence="2 4" id="KW-0547">Nucleotide-binding</keyword>
<dbReference type="PROSITE" id="PS50975">
    <property type="entry name" value="ATP_GRASP"/>
    <property type="match status" value="1"/>
</dbReference>
<dbReference type="Proteomes" id="UP000192726">
    <property type="component" value="Chromosome"/>
</dbReference>
<evidence type="ECO:0000256" key="2">
    <source>
        <dbReference type="ARBA" id="ARBA00022741"/>
    </source>
</evidence>
<keyword evidence="1" id="KW-0436">Ligase</keyword>
<feature type="domain" description="ATP-grasp" evidence="5">
    <location>
        <begin position="117"/>
        <end position="302"/>
    </location>
</feature>
<dbReference type="RefSeq" id="WP_083108990.1">
    <property type="nucleotide sequence ID" value="NZ_CP020569.1"/>
</dbReference>
<reference evidence="6 7" key="1">
    <citation type="submission" date="2017-04" db="EMBL/GenBank/DDBJ databases">
        <title>Complete Genome Sequence of Streptomyces gilvosporeus F607, a Capable Producer of Natamycin.</title>
        <authorList>
            <person name="Zong G."/>
            <person name="Zhong C."/>
            <person name="Fu J."/>
            <person name="Qin R."/>
            <person name="Cao G."/>
        </authorList>
    </citation>
    <scope>NUCLEOTIDE SEQUENCE [LARGE SCALE GENOMIC DNA]</scope>
    <source>
        <strain evidence="6 7">F607</strain>
    </source>
</reference>
<dbReference type="GO" id="GO:0005524">
    <property type="term" value="F:ATP binding"/>
    <property type="evidence" value="ECO:0007669"/>
    <property type="project" value="UniProtKB-UniRule"/>
</dbReference>
<protein>
    <recommendedName>
        <fullName evidence="5">ATP-grasp domain-containing protein</fullName>
    </recommendedName>
</protein>